<gene>
    <name evidence="1" type="ORF">AVEN_125859_1</name>
</gene>
<name>A0A4Y2IZT7_ARAVE</name>
<evidence type="ECO:0000313" key="1">
    <source>
        <dbReference type="EMBL" id="GBM82426.1"/>
    </source>
</evidence>
<organism evidence="1 2">
    <name type="scientific">Araneus ventricosus</name>
    <name type="common">Orbweaver spider</name>
    <name type="synonym">Epeira ventricosa</name>
    <dbReference type="NCBI Taxonomy" id="182803"/>
    <lineage>
        <taxon>Eukaryota</taxon>
        <taxon>Metazoa</taxon>
        <taxon>Ecdysozoa</taxon>
        <taxon>Arthropoda</taxon>
        <taxon>Chelicerata</taxon>
        <taxon>Arachnida</taxon>
        <taxon>Araneae</taxon>
        <taxon>Araneomorphae</taxon>
        <taxon>Entelegynae</taxon>
        <taxon>Araneoidea</taxon>
        <taxon>Araneidae</taxon>
        <taxon>Araneus</taxon>
    </lineage>
</organism>
<reference evidence="1 2" key="1">
    <citation type="journal article" date="2019" name="Sci. Rep.">
        <title>Orb-weaving spider Araneus ventricosus genome elucidates the spidroin gene catalogue.</title>
        <authorList>
            <person name="Kono N."/>
            <person name="Nakamura H."/>
            <person name="Ohtoshi R."/>
            <person name="Moran D.A.P."/>
            <person name="Shinohara A."/>
            <person name="Yoshida Y."/>
            <person name="Fujiwara M."/>
            <person name="Mori M."/>
            <person name="Tomita M."/>
            <person name="Arakawa K."/>
        </authorList>
    </citation>
    <scope>NUCLEOTIDE SEQUENCE [LARGE SCALE GENOMIC DNA]</scope>
</reference>
<dbReference type="Proteomes" id="UP000499080">
    <property type="component" value="Unassembled WGS sequence"/>
</dbReference>
<protein>
    <submittedName>
        <fullName evidence="1">Uncharacterized protein</fullName>
    </submittedName>
</protein>
<evidence type="ECO:0000313" key="2">
    <source>
        <dbReference type="Proteomes" id="UP000499080"/>
    </source>
</evidence>
<proteinExistence type="predicted"/>
<sequence>MLGSIISYHCSGLVARSRLRDSRFLGSKPDSTEEPPCKLAWCTQNPSESNLLHLLCFGSLKRGVSFSLYDHGSKLQVLFPNSPIFVSKRDTNVTKLNSYQKIIYELFEKC</sequence>
<dbReference type="EMBL" id="BGPR01003009">
    <property type="protein sequence ID" value="GBM82426.1"/>
    <property type="molecule type" value="Genomic_DNA"/>
</dbReference>
<comment type="caution">
    <text evidence="1">The sequence shown here is derived from an EMBL/GenBank/DDBJ whole genome shotgun (WGS) entry which is preliminary data.</text>
</comment>
<accession>A0A4Y2IZT7</accession>
<keyword evidence="2" id="KW-1185">Reference proteome</keyword>
<dbReference type="AlphaFoldDB" id="A0A4Y2IZT7"/>